<feature type="domain" description="Outer membrane protein beta-barrel" evidence="2">
    <location>
        <begin position="439"/>
        <end position="875"/>
    </location>
</feature>
<dbReference type="RefSeq" id="WP_070735868.1">
    <property type="nucleotide sequence ID" value="NZ_MDZC01000101.1"/>
</dbReference>
<accession>A0A1G1SUT5</accession>
<dbReference type="SUPFAM" id="SSF49452">
    <property type="entry name" value="Starch-binding domain-like"/>
    <property type="match status" value="1"/>
</dbReference>
<dbReference type="Pfam" id="PF13620">
    <property type="entry name" value="CarboxypepD_reg"/>
    <property type="match status" value="1"/>
</dbReference>
<evidence type="ECO:0000256" key="1">
    <source>
        <dbReference type="SAM" id="SignalP"/>
    </source>
</evidence>
<keyword evidence="4" id="KW-1185">Reference proteome</keyword>
<gene>
    <name evidence="3" type="ORF">BEN48_05445</name>
</gene>
<feature type="chain" id="PRO_5009578428" description="Outer membrane protein beta-barrel domain-containing protein" evidence="1">
    <location>
        <begin position="19"/>
        <end position="882"/>
    </location>
</feature>
<dbReference type="Gene3D" id="2.60.40.1120">
    <property type="entry name" value="Carboxypeptidase-like, regulatory domain"/>
    <property type="match status" value="1"/>
</dbReference>
<sequence length="882" mass="96848">MKTILFLLLLLLPLASMAQECVLFGKVVDKKGEILPGATVLLQLPRDSSVVNASTTTAEGRFRIGPVKRGAYNLTITFVGYAPHFQRLITPSPARTMDLGNILLLEAAITLESVTVKGTRDVVVKQDTVEYNAGSFGTAAYSTTDQLLRKLPGVEIDSDGNLKVQGENVTRIFVDGKELYGRDIRKAISSLPADAINKVQLIDGKTDEAKFSGVDDGRREKVINLTLEEQSRTMGYGKLTVGGGLEERYAARGDYNLLHDNNLLSITGSGNNVNNLGLSGAGTGGQILGGMGQPGRTATHAAGINGYVQAGEKTNINASYDFRQSDGQVLTYLTRQNFLPKGTSLYLENSRRNNRRYSHSSELGIERNGTNTTLRLSSAFEYAHGRQGSYNGQQSFGVDETLVNRGERSIKSANTDLTMSASAFFGVRLGKRGRLLTTTTDVSVNRTNTYGESLAFTTFTNRPSTTLRQRNLDNYKELAYSIRVAYKEPLGKKQYLEAFYSASNRGSKSTVEVFDNTNGANRLEPEQSGVFNSGFLTRQAGFAYQLNIQNMAVSLGVVGQEALLSSSTQAGGLELRPRFRNLLPNGNVKAQLSKVTQLSLAYTTGIRPPHISQLQPIVSRYDPLNISLGNPSLRPQYDHNGVLTFRLALDSKLLFSSSINLIYATDPIVTAVYIDEKLVRTTQFINLAQNRSAGATFSCSRSFPKMHSRLELTPILRYNESNTLLNGVVGTNTQQSAGGSAKYGYRLKEVVDFNLRASIVGTNNSYRLTETQRQQFILSSYSADALLHIRKHYSLAGTLDLLLVKNKANNSQQGTPLCNFYLSRRLLKSDRGELTLMAFNVLDASIAATQVATPNYVEQSSQNSVMRFYLLSFTYNLRKENN</sequence>
<feature type="signal peptide" evidence="1">
    <location>
        <begin position="1"/>
        <end position="18"/>
    </location>
</feature>
<dbReference type="GO" id="GO:0030246">
    <property type="term" value="F:carbohydrate binding"/>
    <property type="evidence" value="ECO:0007669"/>
    <property type="project" value="InterPro"/>
</dbReference>
<evidence type="ECO:0000313" key="4">
    <source>
        <dbReference type="Proteomes" id="UP000177791"/>
    </source>
</evidence>
<name>A0A1G1SUT5_9BACT</name>
<evidence type="ECO:0000259" key="2">
    <source>
        <dbReference type="Pfam" id="PF14905"/>
    </source>
</evidence>
<dbReference type="Pfam" id="PF14905">
    <property type="entry name" value="OMP_b-brl_3"/>
    <property type="match status" value="1"/>
</dbReference>
<dbReference type="Proteomes" id="UP000177791">
    <property type="component" value="Unassembled WGS sequence"/>
</dbReference>
<dbReference type="STRING" id="1908236.BEN48_05445"/>
<dbReference type="OrthoDB" id="1682379at2"/>
<comment type="caution">
    <text evidence="3">The sequence shown here is derived from an EMBL/GenBank/DDBJ whole genome shotgun (WGS) entry which is preliminary data.</text>
</comment>
<protein>
    <recommendedName>
        <fullName evidence="2">Outer membrane protein beta-barrel domain-containing protein</fullName>
    </recommendedName>
</protein>
<proteinExistence type="predicted"/>
<dbReference type="InterPro" id="IPR041700">
    <property type="entry name" value="OMP_b-brl_3"/>
</dbReference>
<dbReference type="InterPro" id="IPR013784">
    <property type="entry name" value="Carb-bd-like_fold"/>
</dbReference>
<organism evidence="3 4">
    <name type="scientific">Hymenobacter glacialis</name>
    <dbReference type="NCBI Taxonomy" id="1908236"/>
    <lineage>
        <taxon>Bacteria</taxon>
        <taxon>Pseudomonadati</taxon>
        <taxon>Bacteroidota</taxon>
        <taxon>Cytophagia</taxon>
        <taxon>Cytophagales</taxon>
        <taxon>Hymenobacteraceae</taxon>
        <taxon>Hymenobacter</taxon>
    </lineage>
</organism>
<evidence type="ECO:0000313" key="3">
    <source>
        <dbReference type="EMBL" id="OGX82387.1"/>
    </source>
</evidence>
<keyword evidence="1" id="KW-0732">Signal</keyword>
<reference evidence="3 4" key="1">
    <citation type="submission" date="2016-08" db="EMBL/GenBank/DDBJ databases">
        <title>Hymenobacter coccineus sp. nov., Hymenobacter lapidarius sp. nov. and Hymenobacter glacialis sp. nov., isolated from Antarctic soil.</title>
        <authorList>
            <person name="Sedlacek I."/>
            <person name="Kralova S."/>
            <person name="Kyrova K."/>
            <person name="Maslanova I."/>
            <person name="Stankova E."/>
            <person name="Vrbovska V."/>
            <person name="Nemec M."/>
            <person name="Bartak M."/>
            <person name="Svec P."/>
            <person name="Busse H.-J."/>
            <person name="Pantucek R."/>
        </authorList>
    </citation>
    <scope>NUCLEOTIDE SEQUENCE [LARGE SCALE GENOMIC DNA]</scope>
    <source>
        <strain evidence="3 4">CCM 8648</strain>
    </source>
</reference>
<dbReference type="SUPFAM" id="SSF56935">
    <property type="entry name" value="Porins"/>
    <property type="match status" value="1"/>
</dbReference>
<dbReference type="EMBL" id="MDZC01000101">
    <property type="protein sequence ID" value="OGX82387.1"/>
    <property type="molecule type" value="Genomic_DNA"/>
</dbReference>
<dbReference type="AlphaFoldDB" id="A0A1G1SUT5"/>